<protein>
    <submittedName>
        <fullName evidence="3">Uncharacterized protein</fullName>
    </submittedName>
</protein>
<feature type="coiled-coil region" evidence="1">
    <location>
        <begin position="111"/>
        <end position="145"/>
    </location>
</feature>
<dbReference type="Proteomes" id="UP001280121">
    <property type="component" value="Unassembled WGS sequence"/>
</dbReference>
<organism evidence="3 4">
    <name type="scientific">Dipteronia dyeriana</name>
    <dbReference type="NCBI Taxonomy" id="168575"/>
    <lineage>
        <taxon>Eukaryota</taxon>
        <taxon>Viridiplantae</taxon>
        <taxon>Streptophyta</taxon>
        <taxon>Embryophyta</taxon>
        <taxon>Tracheophyta</taxon>
        <taxon>Spermatophyta</taxon>
        <taxon>Magnoliopsida</taxon>
        <taxon>eudicotyledons</taxon>
        <taxon>Gunneridae</taxon>
        <taxon>Pentapetalae</taxon>
        <taxon>rosids</taxon>
        <taxon>malvids</taxon>
        <taxon>Sapindales</taxon>
        <taxon>Sapindaceae</taxon>
        <taxon>Hippocastanoideae</taxon>
        <taxon>Acereae</taxon>
        <taxon>Dipteronia</taxon>
    </lineage>
</organism>
<evidence type="ECO:0000256" key="2">
    <source>
        <dbReference type="SAM" id="Phobius"/>
    </source>
</evidence>
<gene>
    <name evidence="3" type="ORF">Ddye_024719</name>
</gene>
<keyword evidence="2" id="KW-0812">Transmembrane</keyword>
<comment type="caution">
    <text evidence="3">The sequence shown here is derived from an EMBL/GenBank/DDBJ whole genome shotgun (WGS) entry which is preliminary data.</text>
</comment>
<dbReference type="AlphaFoldDB" id="A0AAD9TVI5"/>
<keyword evidence="1" id="KW-0175">Coiled coil</keyword>
<reference evidence="3" key="1">
    <citation type="journal article" date="2023" name="Plant J.">
        <title>Genome sequences and population genomics provide insights into the demographic history, inbreeding, and mutation load of two 'living fossil' tree species of Dipteronia.</title>
        <authorList>
            <person name="Feng Y."/>
            <person name="Comes H.P."/>
            <person name="Chen J."/>
            <person name="Zhu S."/>
            <person name="Lu R."/>
            <person name="Zhang X."/>
            <person name="Li P."/>
            <person name="Qiu J."/>
            <person name="Olsen K.M."/>
            <person name="Qiu Y."/>
        </authorList>
    </citation>
    <scope>NUCLEOTIDE SEQUENCE</scope>
    <source>
        <strain evidence="3">KIB01</strain>
    </source>
</reference>
<feature type="transmembrane region" description="Helical" evidence="2">
    <location>
        <begin position="47"/>
        <end position="67"/>
    </location>
</feature>
<evidence type="ECO:0000313" key="4">
    <source>
        <dbReference type="Proteomes" id="UP001280121"/>
    </source>
</evidence>
<accession>A0AAD9TVI5</accession>
<keyword evidence="4" id="KW-1185">Reference proteome</keyword>
<keyword evidence="2" id="KW-0472">Membrane</keyword>
<proteinExistence type="predicted"/>
<name>A0AAD9TVI5_9ROSI</name>
<evidence type="ECO:0000256" key="1">
    <source>
        <dbReference type="SAM" id="Coils"/>
    </source>
</evidence>
<dbReference type="EMBL" id="JANJYI010000007">
    <property type="protein sequence ID" value="KAK2642956.1"/>
    <property type="molecule type" value="Genomic_DNA"/>
</dbReference>
<keyword evidence="2" id="KW-1133">Transmembrane helix</keyword>
<sequence length="173" mass="20476">MVRSNGTRLLRSLTRSLIDDSRISDHHFLLYFFRFLILLFNFKRDRFFFVFFFIFFMLMLLISLQILDKMVSGGGCCRSFVTGSGHTVWTSGNFAPSNGIRKMIEDGQKHYEKIFLEIEKASNRLEAAEKELNEREKQLQQRGTQRATQFEAEWIKFNNRIIMEAVDGEYEIF</sequence>
<evidence type="ECO:0000313" key="3">
    <source>
        <dbReference type="EMBL" id="KAK2642956.1"/>
    </source>
</evidence>